<organism evidence="1 2">
    <name type="scientific">Octopus vulgaris</name>
    <name type="common">Common octopus</name>
    <dbReference type="NCBI Taxonomy" id="6645"/>
    <lineage>
        <taxon>Eukaryota</taxon>
        <taxon>Metazoa</taxon>
        <taxon>Spiralia</taxon>
        <taxon>Lophotrochozoa</taxon>
        <taxon>Mollusca</taxon>
        <taxon>Cephalopoda</taxon>
        <taxon>Coleoidea</taxon>
        <taxon>Octopodiformes</taxon>
        <taxon>Octopoda</taxon>
        <taxon>Incirrata</taxon>
        <taxon>Octopodidae</taxon>
        <taxon>Octopus</taxon>
    </lineage>
</organism>
<accession>A0AA36AUZ4</accession>
<sequence>MDKANSDTNSIISTGHKHYQHKVLYESTLSSPTENVEVRYKENEGFTPVVAENLPKNPDSKFKLSYCKDEKKIEASYCEENIFNH</sequence>
<proteinExistence type="predicted"/>
<keyword evidence="2" id="KW-1185">Reference proteome</keyword>
<dbReference type="AlphaFoldDB" id="A0AA36AUZ4"/>
<dbReference type="EMBL" id="OX597817">
    <property type="protein sequence ID" value="CAI9721752.1"/>
    <property type="molecule type" value="Genomic_DNA"/>
</dbReference>
<protein>
    <submittedName>
        <fullName evidence="1">Uncharacterized protein</fullName>
    </submittedName>
</protein>
<evidence type="ECO:0000313" key="2">
    <source>
        <dbReference type="Proteomes" id="UP001162480"/>
    </source>
</evidence>
<dbReference type="Proteomes" id="UP001162480">
    <property type="component" value="Chromosome 4"/>
</dbReference>
<gene>
    <name evidence="1" type="ORF">OCTVUL_1B030499</name>
</gene>
<evidence type="ECO:0000313" key="1">
    <source>
        <dbReference type="EMBL" id="CAI9721752.1"/>
    </source>
</evidence>
<reference evidence="1" key="1">
    <citation type="submission" date="2023-08" db="EMBL/GenBank/DDBJ databases">
        <authorList>
            <person name="Alioto T."/>
            <person name="Alioto T."/>
            <person name="Gomez Garrido J."/>
        </authorList>
    </citation>
    <scope>NUCLEOTIDE SEQUENCE</scope>
</reference>
<name>A0AA36AUZ4_OCTVU</name>